<comment type="caution">
    <text evidence="2">The sequence shown here is derived from an EMBL/GenBank/DDBJ whole genome shotgun (WGS) entry which is preliminary data.</text>
</comment>
<sequence>MDPMVKKMFESIEEKYGKPVSEWVELVKASGLEKHGERINFLKKEHGFSHGFANLVVHEAKNPGIGAGTKPGDDELLEAQFKGKEDLRKLYDLVIAAVEKFGPDVDVSVKKNYVSLRRDVQFGILQPSAKSRLDVGLVLKEDDSSLEKAGSFNSMCSHRIRLEGIESPDKETIGWLKKAYETAKR</sequence>
<dbReference type="Proteomes" id="UP001139409">
    <property type="component" value="Unassembled WGS sequence"/>
</dbReference>
<gene>
    <name evidence="2" type="ORF">LDX50_03795</name>
</gene>
<feature type="domain" description="DUF5655" evidence="1">
    <location>
        <begin position="78"/>
        <end position="182"/>
    </location>
</feature>
<evidence type="ECO:0000313" key="3">
    <source>
        <dbReference type="Proteomes" id="UP001139409"/>
    </source>
</evidence>
<keyword evidence="3" id="KW-1185">Reference proteome</keyword>
<dbReference type="Pfam" id="PF18899">
    <property type="entry name" value="DUF5655"/>
    <property type="match status" value="1"/>
</dbReference>
<reference evidence="2" key="1">
    <citation type="submission" date="2021-09" db="EMBL/GenBank/DDBJ databases">
        <title>Fulvivirga sp. isolated from coastal sediment.</title>
        <authorList>
            <person name="Yu H."/>
        </authorList>
    </citation>
    <scope>NUCLEOTIDE SEQUENCE</scope>
    <source>
        <strain evidence="2">1062</strain>
    </source>
</reference>
<dbReference type="Pfam" id="PF14117">
    <property type="entry name" value="DUF4287"/>
    <property type="match status" value="1"/>
</dbReference>
<name>A0A9X1HMZ5_9BACT</name>
<dbReference type="InterPro" id="IPR025629">
    <property type="entry name" value="DUF4287"/>
</dbReference>
<protein>
    <submittedName>
        <fullName evidence="2">DUF4287 domain-containing protein</fullName>
    </submittedName>
</protein>
<dbReference type="RefSeq" id="WP_225697083.1">
    <property type="nucleotide sequence ID" value="NZ_JAIXNE010000001.1"/>
</dbReference>
<dbReference type="EMBL" id="JAIXNE010000001">
    <property type="protein sequence ID" value="MCA6073975.1"/>
    <property type="molecule type" value="Genomic_DNA"/>
</dbReference>
<organism evidence="2 3">
    <name type="scientific">Fulvivirga sedimenti</name>
    <dbReference type="NCBI Taxonomy" id="2879465"/>
    <lineage>
        <taxon>Bacteria</taxon>
        <taxon>Pseudomonadati</taxon>
        <taxon>Bacteroidota</taxon>
        <taxon>Cytophagia</taxon>
        <taxon>Cytophagales</taxon>
        <taxon>Fulvivirgaceae</taxon>
        <taxon>Fulvivirga</taxon>
    </lineage>
</organism>
<dbReference type="AlphaFoldDB" id="A0A9X1HMZ5"/>
<proteinExistence type="predicted"/>
<dbReference type="InterPro" id="IPR043714">
    <property type="entry name" value="DUF5655"/>
</dbReference>
<accession>A0A9X1HMZ5</accession>
<evidence type="ECO:0000313" key="2">
    <source>
        <dbReference type="EMBL" id="MCA6073975.1"/>
    </source>
</evidence>
<evidence type="ECO:0000259" key="1">
    <source>
        <dbReference type="Pfam" id="PF18899"/>
    </source>
</evidence>